<dbReference type="OrthoDB" id="2949637at2759"/>
<dbReference type="AlphaFoldDB" id="A0A8H6XJV4"/>
<gene>
    <name evidence="1" type="ORF">MSAN_02038900</name>
</gene>
<sequence length="199" mass="22155">MSAAQEDILATPELLELILAQLPMRDLLVTAPLVSKTWRATTLVPALQRALFFLPSASSNSEPIQNLLLAAAFPTFFASHAGACYARTFMVMPWNKAPDAFKRPEASWRRMLLTQPPVRGMAITQTYSPRVRRAMLRDPEGLRMGVLYDLGVQFVHRSAASFRILWHHAGDIHFESNLTVAVKEFVPHGCMRAGGTPAR</sequence>
<comment type="caution">
    <text evidence="1">The sequence shown here is derived from an EMBL/GenBank/DDBJ whole genome shotgun (WGS) entry which is preliminary data.</text>
</comment>
<dbReference type="EMBL" id="JACAZH010000026">
    <property type="protein sequence ID" value="KAF7341836.1"/>
    <property type="molecule type" value="Genomic_DNA"/>
</dbReference>
<evidence type="ECO:0000313" key="2">
    <source>
        <dbReference type="Proteomes" id="UP000623467"/>
    </source>
</evidence>
<reference evidence="1" key="1">
    <citation type="submission" date="2020-05" db="EMBL/GenBank/DDBJ databases">
        <title>Mycena genomes resolve the evolution of fungal bioluminescence.</title>
        <authorList>
            <person name="Tsai I.J."/>
        </authorList>
    </citation>
    <scope>NUCLEOTIDE SEQUENCE</scope>
    <source>
        <strain evidence="1">160909Yilan</strain>
    </source>
</reference>
<dbReference type="Proteomes" id="UP000623467">
    <property type="component" value="Unassembled WGS sequence"/>
</dbReference>
<keyword evidence="2" id="KW-1185">Reference proteome</keyword>
<dbReference type="InterPro" id="IPR036047">
    <property type="entry name" value="F-box-like_dom_sf"/>
</dbReference>
<name>A0A8H6XJV4_9AGAR</name>
<organism evidence="1 2">
    <name type="scientific">Mycena sanguinolenta</name>
    <dbReference type="NCBI Taxonomy" id="230812"/>
    <lineage>
        <taxon>Eukaryota</taxon>
        <taxon>Fungi</taxon>
        <taxon>Dikarya</taxon>
        <taxon>Basidiomycota</taxon>
        <taxon>Agaricomycotina</taxon>
        <taxon>Agaricomycetes</taxon>
        <taxon>Agaricomycetidae</taxon>
        <taxon>Agaricales</taxon>
        <taxon>Marasmiineae</taxon>
        <taxon>Mycenaceae</taxon>
        <taxon>Mycena</taxon>
    </lineage>
</organism>
<proteinExistence type="predicted"/>
<protein>
    <submittedName>
        <fullName evidence="1">F-box domain protein</fullName>
    </submittedName>
</protein>
<accession>A0A8H6XJV4</accession>
<dbReference type="SUPFAM" id="SSF81383">
    <property type="entry name" value="F-box domain"/>
    <property type="match status" value="1"/>
</dbReference>
<evidence type="ECO:0000313" key="1">
    <source>
        <dbReference type="EMBL" id="KAF7341836.1"/>
    </source>
</evidence>